<feature type="transmembrane region" description="Helical" evidence="8">
    <location>
        <begin position="154"/>
        <end position="171"/>
    </location>
</feature>
<evidence type="ECO:0000256" key="1">
    <source>
        <dbReference type="ARBA" id="ARBA00004651"/>
    </source>
</evidence>
<feature type="transmembrane region" description="Helical" evidence="8">
    <location>
        <begin position="262"/>
        <end position="282"/>
    </location>
</feature>
<feature type="transmembrane region" description="Helical" evidence="8">
    <location>
        <begin position="177"/>
        <end position="193"/>
    </location>
</feature>
<gene>
    <name evidence="9" type="ORF">ACFPWU_02085</name>
</gene>
<feature type="transmembrane region" description="Helical" evidence="8">
    <location>
        <begin position="125"/>
        <end position="145"/>
    </location>
</feature>
<feature type="transmembrane region" description="Helical" evidence="8">
    <location>
        <begin position="96"/>
        <end position="119"/>
    </location>
</feature>
<accession>A0ABW1QT46</accession>
<evidence type="ECO:0000256" key="7">
    <source>
        <dbReference type="ARBA" id="ARBA00023136"/>
    </source>
</evidence>
<feature type="transmembrane region" description="Helical" evidence="8">
    <location>
        <begin position="12"/>
        <end position="33"/>
    </location>
</feature>
<name>A0ABW1QT46_9ACTN</name>
<feature type="transmembrane region" description="Helical" evidence="8">
    <location>
        <begin position="337"/>
        <end position="356"/>
    </location>
</feature>
<evidence type="ECO:0000256" key="5">
    <source>
        <dbReference type="ARBA" id="ARBA00022692"/>
    </source>
</evidence>
<feature type="transmembrane region" description="Helical" evidence="8">
    <location>
        <begin position="69"/>
        <end position="89"/>
    </location>
</feature>
<keyword evidence="2" id="KW-1003">Cell membrane</keyword>
<dbReference type="InterPro" id="IPR050297">
    <property type="entry name" value="LipidA_mod_glycosyltrf_83"/>
</dbReference>
<keyword evidence="5 8" id="KW-0812">Transmembrane</keyword>
<evidence type="ECO:0000256" key="2">
    <source>
        <dbReference type="ARBA" id="ARBA00022475"/>
    </source>
</evidence>
<evidence type="ECO:0008006" key="11">
    <source>
        <dbReference type="Google" id="ProtNLM"/>
    </source>
</evidence>
<dbReference type="PANTHER" id="PTHR33908">
    <property type="entry name" value="MANNOSYLTRANSFERASE YKCB-RELATED"/>
    <property type="match status" value="1"/>
</dbReference>
<dbReference type="PANTHER" id="PTHR33908:SF11">
    <property type="entry name" value="MEMBRANE PROTEIN"/>
    <property type="match status" value="1"/>
</dbReference>
<protein>
    <recommendedName>
        <fullName evidence="11">Glycosyltransferase RgtA/B/C/D-like domain-containing protein</fullName>
    </recommendedName>
</protein>
<evidence type="ECO:0000256" key="4">
    <source>
        <dbReference type="ARBA" id="ARBA00022679"/>
    </source>
</evidence>
<keyword evidence="7 8" id="KW-0472">Membrane</keyword>
<comment type="subcellular location">
    <subcellularLocation>
        <location evidence="1">Cell membrane</location>
        <topology evidence="1">Multi-pass membrane protein</topology>
    </subcellularLocation>
</comment>
<dbReference type="EMBL" id="JBHSQI010000001">
    <property type="protein sequence ID" value="MFC6152453.1"/>
    <property type="molecule type" value="Genomic_DNA"/>
</dbReference>
<evidence type="ECO:0000313" key="10">
    <source>
        <dbReference type="Proteomes" id="UP001596098"/>
    </source>
</evidence>
<keyword evidence="4" id="KW-0808">Transferase</keyword>
<proteinExistence type="predicted"/>
<evidence type="ECO:0000256" key="3">
    <source>
        <dbReference type="ARBA" id="ARBA00022676"/>
    </source>
</evidence>
<keyword evidence="10" id="KW-1185">Reference proteome</keyword>
<keyword evidence="6 8" id="KW-1133">Transmembrane helix</keyword>
<feature type="transmembrane region" description="Helical" evidence="8">
    <location>
        <begin position="205"/>
        <end position="226"/>
    </location>
</feature>
<evidence type="ECO:0000256" key="6">
    <source>
        <dbReference type="ARBA" id="ARBA00022989"/>
    </source>
</evidence>
<evidence type="ECO:0000313" key="9">
    <source>
        <dbReference type="EMBL" id="MFC6152453.1"/>
    </source>
</evidence>
<feature type="transmembrane region" description="Helical" evidence="8">
    <location>
        <begin position="294"/>
        <end position="317"/>
    </location>
</feature>
<reference evidence="10" key="1">
    <citation type="journal article" date="2019" name="Int. J. Syst. Evol. Microbiol.">
        <title>The Global Catalogue of Microorganisms (GCM) 10K type strain sequencing project: providing services to taxonomists for standard genome sequencing and annotation.</title>
        <authorList>
            <consortium name="The Broad Institute Genomics Platform"/>
            <consortium name="The Broad Institute Genome Sequencing Center for Infectious Disease"/>
            <person name="Wu L."/>
            <person name="Ma J."/>
        </authorList>
    </citation>
    <scope>NUCLEOTIDE SEQUENCE [LARGE SCALE GENOMIC DNA]</scope>
    <source>
        <strain evidence="10">DFY28</strain>
    </source>
</reference>
<sequence length="477" mass="49840">MRTGTHDTSQRSSALTWPVLIAALLALAVRIALVGLPLAADEGGYLHAAAQWRPGTSTYGDHFVDRPPLLMALFALADACGGTVALRVIGMLATLASILLASRIGGTPAAVTAAVMLTMASFEPFAINGELLAVPFVLASAWALLRALDATRRTGVWAAASGCAAACAFLVKQNVVDGFVLVVVLLGVVAWRGTQPERRATGRLLAAGIAGALLTVLAVLALAALAGTSPADLWDAVVVFRLDAAHSMANLPDAGADRRRVALAWTALLSAVPLVVAACLVRRPADPRQRALRITALALLTWEIVAIVAGGGYWSHYLIGLTPGVVLLVASTRPVRLLRAALAVALVAAVVQLVVVDHAPGRADDDAAVVTHLRAHARAGDTLVVAFGHPNVLRDSGLTSPYEHLWVLPTRVRDPLLSELTAVLTSPEAPDWLVVHGTSLAGLGLTHASAQRIVDRDYTLVATTGGWRILHRRDLSG</sequence>
<evidence type="ECO:0000256" key="8">
    <source>
        <dbReference type="SAM" id="Phobius"/>
    </source>
</evidence>
<dbReference type="RefSeq" id="WP_128220745.1">
    <property type="nucleotide sequence ID" value="NZ_CP034929.1"/>
</dbReference>
<organism evidence="9 10">
    <name type="scientific">Nocardioides yefusunii</name>
    <dbReference type="NCBI Taxonomy" id="2500546"/>
    <lineage>
        <taxon>Bacteria</taxon>
        <taxon>Bacillati</taxon>
        <taxon>Actinomycetota</taxon>
        <taxon>Actinomycetes</taxon>
        <taxon>Propionibacteriales</taxon>
        <taxon>Nocardioidaceae</taxon>
        <taxon>Nocardioides</taxon>
    </lineage>
</organism>
<comment type="caution">
    <text evidence="9">The sequence shown here is derived from an EMBL/GenBank/DDBJ whole genome shotgun (WGS) entry which is preliminary data.</text>
</comment>
<dbReference type="Proteomes" id="UP001596098">
    <property type="component" value="Unassembled WGS sequence"/>
</dbReference>
<keyword evidence="3" id="KW-0328">Glycosyltransferase</keyword>